<comment type="caution">
    <text evidence="12">The sequence shown here is derived from an EMBL/GenBank/DDBJ whole genome shotgun (WGS) entry which is preliminary data.</text>
</comment>
<dbReference type="OrthoDB" id="28748at2759"/>
<comment type="subcellular location">
    <subcellularLocation>
        <location evidence="1">Endoplasmic reticulum membrane</location>
        <topology evidence="1">Multi-pass membrane protein</topology>
    </subcellularLocation>
</comment>
<evidence type="ECO:0000256" key="4">
    <source>
        <dbReference type="ARBA" id="ARBA00022502"/>
    </source>
</evidence>
<organism evidence="12 13">
    <name type="scientific">Zygosaccharomyces rouxii</name>
    <dbReference type="NCBI Taxonomy" id="4956"/>
    <lineage>
        <taxon>Eukaryota</taxon>
        <taxon>Fungi</taxon>
        <taxon>Dikarya</taxon>
        <taxon>Ascomycota</taxon>
        <taxon>Saccharomycotina</taxon>
        <taxon>Saccharomycetes</taxon>
        <taxon>Saccharomycetales</taxon>
        <taxon>Saccharomycetaceae</taxon>
        <taxon>Zygosaccharomyces</taxon>
    </lineage>
</organism>
<sequence>MNIVRVYSSSIMTKDLKHSYLLPFLRPHYMAMHPTTFNLRKLIGVCFLALYLLLGVPVWYKLTTTYRAPLPIEYIHALHDNKLHDLHMVIPVYIKCDTYRFPDLHKAAQVQVNSLLDSKNQSIPWSLQLMPYDAGKLQDSSNGSGSDYHIVNLVLDDFVGFSLAYDVKETTVFFDDSSVITNDLPFFIAQTVVEHAFELEWSELSGEKSLEATNSMAISYRPNIHLSISLLTGDGYPVSWEIDSTLKKYFSPLRKFLSPLVNFTVDTGILYYNDLNLHTLDDRQNVTWKDLSHAIDLSELLSMNYFSESASLNLAIVFPSEQNSKDGFSFINDNWYSFLVPQWGMLAINKYPLKQNSSLTEKYLTPIMYQFATDIFQLLGLKKDSQEFLSPSITIDSFRRITILQNIHKAEETLWSLVKLTQAFQTMSIPKEVLGNVTEALDLRLQIIDMLNDPLQGGDNLWNRALILSNKLVELSEAAFFHGEMVQQNFFPQEHKLAVYLPLLGPITVVTFFGFIRLIKEKPDGKKRHSNESERSNENGDEKSGNSKK</sequence>
<keyword evidence="9" id="KW-0325">Glycoprotein</keyword>
<keyword evidence="5 11" id="KW-0812">Transmembrane</keyword>
<evidence type="ECO:0000256" key="8">
    <source>
        <dbReference type="ARBA" id="ARBA00023136"/>
    </source>
</evidence>
<evidence type="ECO:0000256" key="11">
    <source>
        <dbReference type="SAM" id="Phobius"/>
    </source>
</evidence>
<dbReference type="EMBL" id="BDGX01000037">
    <property type="protein sequence ID" value="GAV54054.1"/>
    <property type="molecule type" value="Genomic_DNA"/>
</dbReference>
<dbReference type="Proteomes" id="UP000187013">
    <property type="component" value="Unassembled WGS sequence"/>
</dbReference>
<dbReference type="Pfam" id="PF10510">
    <property type="entry name" value="PIG-S"/>
    <property type="match status" value="1"/>
</dbReference>
<dbReference type="GO" id="GO:0042765">
    <property type="term" value="C:GPI-anchor transamidase complex"/>
    <property type="evidence" value="ECO:0007669"/>
    <property type="project" value="InterPro"/>
</dbReference>
<name>A0A1Q3AE78_ZYGRO</name>
<evidence type="ECO:0000256" key="10">
    <source>
        <dbReference type="SAM" id="MobiDB-lite"/>
    </source>
</evidence>
<dbReference type="GO" id="GO:0006506">
    <property type="term" value="P:GPI anchor biosynthetic process"/>
    <property type="evidence" value="ECO:0007669"/>
    <property type="project" value="UniProtKB-UniPathway"/>
</dbReference>
<dbReference type="InterPro" id="IPR019540">
    <property type="entry name" value="PtdIno-glycan_biosynth_class_S"/>
</dbReference>
<evidence type="ECO:0000256" key="2">
    <source>
        <dbReference type="ARBA" id="ARBA00004687"/>
    </source>
</evidence>
<keyword evidence="6" id="KW-0256">Endoplasmic reticulum</keyword>
<feature type="transmembrane region" description="Helical" evidence="11">
    <location>
        <begin position="497"/>
        <end position="519"/>
    </location>
</feature>
<keyword evidence="4" id="KW-0337">GPI-anchor biosynthesis</keyword>
<dbReference type="PANTHER" id="PTHR21072">
    <property type="entry name" value="GPI TRANSAMIDASE COMPONENT PIG-S"/>
    <property type="match status" value="1"/>
</dbReference>
<keyword evidence="8 11" id="KW-0472">Membrane</keyword>
<evidence type="ECO:0000313" key="12">
    <source>
        <dbReference type="EMBL" id="GAV54054.1"/>
    </source>
</evidence>
<evidence type="ECO:0000256" key="5">
    <source>
        <dbReference type="ARBA" id="ARBA00022692"/>
    </source>
</evidence>
<evidence type="ECO:0000256" key="7">
    <source>
        <dbReference type="ARBA" id="ARBA00022989"/>
    </source>
</evidence>
<accession>A0A1Q3AE78</accession>
<evidence type="ECO:0008006" key="14">
    <source>
        <dbReference type="Google" id="ProtNLM"/>
    </source>
</evidence>
<proteinExistence type="inferred from homology"/>
<comment type="similarity">
    <text evidence="3">Belongs to the PIGS family.</text>
</comment>
<evidence type="ECO:0000256" key="3">
    <source>
        <dbReference type="ARBA" id="ARBA00005316"/>
    </source>
</evidence>
<protein>
    <recommendedName>
        <fullName evidence="14">GPI transamidase component GPI17</fullName>
    </recommendedName>
</protein>
<dbReference type="GO" id="GO:0016255">
    <property type="term" value="P:attachment of GPI anchor to protein"/>
    <property type="evidence" value="ECO:0007669"/>
    <property type="project" value="InterPro"/>
</dbReference>
<dbReference type="PANTHER" id="PTHR21072:SF13">
    <property type="entry name" value="GPI TRANSAMIDASE COMPONENT PIG-S"/>
    <property type="match status" value="1"/>
</dbReference>
<gene>
    <name evidence="12" type="ORF">ZYGR_0AK05560</name>
</gene>
<keyword evidence="7 11" id="KW-1133">Transmembrane helix</keyword>
<evidence type="ECO:0000256" key="1">
    <source>
        <dbReference type="ARBA" id="ARBA00004477"/>
    </source>
</evidence>
<evidence type="ECO:0000256" key="9">
    <source>
        <dbReference type="ARBA" id="ARBA00023180"/>
    </source>
</evidence>
<evidence type="ECO:0000256" key="6">
    <source>
        <dbReference type="ARBA" id="ARBA00022824"/>
    </source>
</evidence>
<dbReference type="UniPathway" id="UPA00196"/>
<dbReference type="AlphaFoldDB" id="A0A1Q3AE78"/>
<feature type="transmembrane region" description="Helical" evidence="11">
    <location>
        <begin position="42"/>
        <end position="60"/>
    </location>
</feature>
<reference evidence="12 13" key="1">
    <citation type="submission" date="2016-08" db="EMBL/GenBank/DDBJ databases">
        <title>Draft genome sequence of allopolyploid Zygosaccharomyces rouxii.</title>
        <authorList>
            <person name="Watanabe J."/>
            <person name="Uehara K."/>
            <person name="Mogi Y."/>
            <person name="Tsukioka Y."/>
        </authorList>
    </citation>
    <scope>NUCLEOTIDE SEQUENCE [LARGE SCALE GENOMIC DNA]</scope>
    <source>
        <strain evidence="12 13">NBRC 110957</strain>
    </source>
</reference>
<feature type="region of interest" description="Disordered" evidence="10">
    <location>
        <begin position="523"/>
        <end position="549"/>
    </location>
</feature>
<evidence type="ECO:0000313" key="13">
    <source>
        <dbReference type="Proteomes" id="UP000187013"/>
    </source>
</evidence>
<comment type="pathway">
    <text evidence="2">Glycolipid biosynthesis; glycosylphosphatidylinositol-anchor biosynthesis.</text>
</comment>